<gene>
    <name evidence="8" type="ORF">CITCOLO1_LOCUS12178</name>
</gene>
<evidence type="ECO:0000256" key="3">
    <source>
        <dbReference type="ARBA" id="ARBA00023163"/>
    </source>
</evidence>
<keyword evidence="2 5" id="KW-0238">DNA-binding</keyword>
<dbReference type="Gene3D" id="3.30.1330.80">
    <property type="entry name" value="Hypothetical protein, similar to alpha- acetolactate decarboxylase, domain 2"/>
    <property type="match status" value="1"/>
</dbReference>
<dbReference type="InterPro" id="IPR039605">
    <property type="entry name" value="AHL"/>
</dbReference>
<protein>
    <recommendedName>
        <fullName evidence="5">AT-hook motif nuclear-localized protein</fullName>
    </recommendedName>
</protein>
<comment type="domain">
    <text evidence="5">The PPC domain mediates interactions between AHL proteins.</text>
</comment>
<dbReference type="SUPFAM" id="SSF117856">
    <property type="entry name" value="AF0104/ALDC/Ptd012-like"/>
    <property type="match status" value="1"/>
</dbReference>
<evidence type="ECO:0000256" key="6">
    <source>
        <dbReference type="SAM" id="MobiDB-lite"/>
    </source>
</evidence>
<reference evidence="8 9" key="1">
    <citation type="submission" date="2024-03" db="EMBL/GenBank/DDBJ databases">
        <authorList>
            <person name="Gkanogiannis A."/>
            <person name="Becerra Lopez-Lavalle L."/>
        </authorList>
    </citation>
    <scope>NUCLEOTIDE SEQUENCE [LARGE SCALE GENOMIC DNA]</scope>
</reference>
<evidence type="ECO:0000256" key="4">
    <source>
        <dbReference type="ARBA" id="ARBA00023242"/>
    </source>
</evidence>
<dbReference type="PANTHER" id="PTHR31500:SF57">
    <property type="entry name" value="AT-HOOK MOTIF NUCLEAR-LOCALIZED PROTEIN 10"/>
    <property type="match status" value="1"/>
</dbReference>
<feature type="domain" description="PPC" evidence="7">
    <location>
        <begin position="82"/>
        <end position="220"/>
    </location>
</feature>
<evidence type="ECO:0000313" key="9">
    <source>
        <dbReference type="Proteomes" id="UP001642487"/>
    </source>
</evidence>
<dbReference type="InterPro" id="IPR005175">
    <property type="entry name" value="PPC_dom"/>
</dbReference>
<dbReference type="EMBL" id="OZ021738">
    <property type="protein sequence ID" value="CAK9320137.1"/>
    <property type="molecule type" value="Genomic_DNA"/>
</dbReference>
<evidence type="ECO:0000256" key="2">
    <source>
        <dbReference type="ARBA" id="ARBA00023125"/>
    </source>
</evidence>
<dbReference type="PANTHER" id="PTHR31500">
    <property type="entry name" value="AT-HOOK MOTIF NUCLEAR-LOCALIZED PROTEIN 9"/>
    <property type="match status" value="1"/>
</dbReference>
<evidence type="ECO:0000256" key="5">
    <source>
        <dbReference type="RuleBase" id="RU367031"/>
    </source>
</evidence>
<dbReference type="Pfam" id="PF03479">
    <property type="entry name" value="PCC"/>
    <property type="match status" value="1"/>
</dbReference>
<dbReference type="Proteomes" id="UP001642487">
    <property type="component" value="Chromosome 4"/>
</dbReference>
<organism evidence="8 9">
    <name type="scientific">Citrullus colocynthis</name>
    <name type="common">colocynth</name>
    <dbReference type="NCBI Taxonomy" id="252529"/>
    <lineage>
        <taxon>Eukaryota</taxon>
        <taxon>Viridiplantae</taxon>
        <taxon>Streptophyta</taxon>
        <taxon>Embryophyta</taxon>
        <taxon>Tracheophyta</taxon>
        <taxon>Spermatophyta</taxon>
        <taxon>Magnoliopsida</taxon>
        <taxon>eudicotyledons</taxon>
        <taxon>Gunneridae</taxon>
        <taxon>Pentapetalae</taxon>
        <taxon>rosids</taxon>
        <taxon>fabids</taxon>
        <taxon>Cucurbitales</taxon>
        <taxon>Cucurbitaceae</taxon>
        <taxon>Benincaseae</taxon>
        <taxon>Citrullus</taxon>
    </lineage>
</organism>
<sequence length="237" mass="25311">MENDQNRINNTSPLFKAPLEPIMEDETLSSMAPHLTVAIPAIPISTVPATARPRGRSRATSPRRPRTTNPILAPIRGIAMSGQNLKPHRITIYRAQDVVEKIVAFCKGHRGAVVLSASGNAIISSVTLRGSNSPLEITLEGRFEILSLAGRFIENETEGRLHLTISLVLQDMSVIGGIITGPLIAASAMNILMGTFNPPTSNPQADIIPLATNLNISEPSSSNFDASASCSNSNKKN</sequence>
<keyword evidence="1 5" id="KW-0805">Transcription regulation</keyword>
<accession>A0ABP0YNL0</accession>
<dbReference type="CDD" id="cd11378">
    <property type="entry name" value="DUF296"/>
    <property type="match status" value="1"/>
</dbReference>
<proteinExistence type="predicted"/>
<evidence type="ECO:0000256" key="1">
    <source>
        <dbReference type="ARBA" id="ARBA00023015"/>
    </source>
</evidence>
<dbReference type="PROSITE" id="PS51742">
    <property type="entry name" value="PPC"/>
    <property type="match status" value="1"/>
</dbReference>
<keyword evidence="4 5" id="KW-0539">Nucleus</keyword>
<feature type="region of interest" description="Disordered" evidence="6">
    <location>
        <begin position="48"/>
        <end position="70"/>
    </location>
</feature>
<keyword evidence="9" id="KW-1185">Reference proteome</keyword>
<comment type="function">
    <text evidence="5">Transcription factor that specifically binds AT-rich DNA sequences related to the nuclear matrix attachment regions (MARs).</text>
</comment>
<name>A0ABP0YNL0_9ROSI</name>
<evidence type="ECO:0000313" key="8">
    <source>
        <dbReference type="EMBL" id="CAK9320137.1"/>
    </source>
</evidence>
<feature type="compositionally biased region" description="Basic residues" evidence="6">
    <location>
        <begin position="53"/>
        <end position="66"/>
    </location>
</feature>
<comment type="subcellular location">
    <subcellularLocation>
        <location evidence="5">Nucleus</location>
    </subcellularLocation>
</comment>
<evidence type="ECO:0000259" key="7">
    <source>
        <dbReference type="PROSITE" id="PS51742"/>
    </source>
</evidence>
<keyword evidence="3 5" id="KW-0804">Transcription</keyword>